<dbReference type="SMART" id="SM00249">
    <property type="entry name" value="PHD"/>
    <property type="match status" value="3"/>
</dbReference>
<feature type="region of interest" description="Disordered" evidence="10">
    <location>
        <begin position="272"/>
        <end position="294"/>
    </location>
</feature>
<keyword evidence="3" id="KW-0677">Repeat</keyword>
<dbReference type="CDD" id="cd15513">
    <property type="entry name" value="PHD5_KMT2C_like"/>
    <property type="match status" value="1"/>
</dbReference>
<proteinExistence type="predicted"/>
<evidence type="ECO:0000313" key="12">
    <source>
        <dbReference type="EMBL" id="CAF4406838.1"/>
    </source>
</evidence>
<comment type="caution">
    <text evidence="12">The sequence shown here is derived from an EMBL/GenBank/DDBJ whole genome shotgun (WGS) entry which is preliminary data.</text>
</comment>
<feature type="domain" description="PHD-type" evidence="11">
    <location>
        <begin position="83"/>
        <end position="137"/>
    </location>
</feature>
<sequence>TNLPRTGTTTGTGCRGRPPKIRKEIPIQSTNMDEPSITPMNLLNTSGGSTGSSYTVGAVKRDDDEHHAVTVLCSSDELYTLGQDMCVSCGSFGLDEEGRLISCTQCGQSYHSYCAGLNKLSKVILKQGWRCLDCTVCEGCGKPTDESRLLLCDDCDISYHTYCLQPPLDQVPKGNWKCQWCVRCVKCGSTNPGPAGSCCLWENNYTECAPCHSLINCPACAKPYRSDELIVQCTLCDRWLHGSCEHILSEDSILSTTGDFICSLCRPTATLSSTNETIQPPPPPSSPKSSSPSDQAPLLVVATNAITLNHDTVNRFLIKKATKLALAVKEEQRQQPIVSVPTPSNALPQPVITAADDETDMQAILDNEEFCNFVEYMMNSSKTTQDPMLPLCGPTDIEDFLEFIEHPETHNELQAVDLLNNSNSTNQNVSISNENNTVQVIQSHQTTMITTTASSHHPTNSQVPLATPTSNLVVMATNVNDNSKQIINNLAREMMESTGLHTTTTSSILSQGNIQNTGLIVKQE</sequence>
<dbReference type="PANTHER" id="PTHR45888">
    <property type="entry name" value="HL01030P-RELATED"/>
    <property type="match status" value="1"/>
</dbReference>
<organism evidence="12 13">
    <name type="scientific">Rotaria magnacalcarata</name>
    <dbReference type="NCBI Taxonomy" id="392030"/>
    <lineage>
        <taxon>Eukaryota</taxon>
        <taxon>Metazoa</taxon>
        <taxon>Spiralia</taxon>
        <taxon>Gnathifera</taxon>
        <taxon>Rotifera</taxon>
        <taxon>Eurotatoria</taxon>
        <taxon>Bdelloidea</taxon>
        <taxon>Philodinida</taxon>
        <taxon>Philodinidae</taxon>
        <taxon>Rotaria</taxon>
    </lineage>
</organism>
<feature type="domain" description="PHD-type" evidence="11">
    <location>
        <begin position="134"/>
        <end position="184"/>
    </location>
</feature>
<dbReference type="GO" id="GO:0008270">
    <property type="term" value="F:zinc ion binding"/>
    <property type="evidence" value="ECO:0007669"/>
    <property type="project" value="UniProtKB-KW"/>
</dbReference>
<dbReference type="PROSITE" id="PS50016">
    <property type="entry name" value="ZF_PHD_2"/>
    <property type="match status" value="3"/>
</dbReference>
<dbReference type="GO" id="GO:0045944">
    <property type="term" value="P:positive regulation of transcription by RNA polymerase II"/>
    <property type="evidence" value="ECO:0007669"/>
    <property type="project" value="TreeGrafter"/>
</dbReference>
<evidence type="ECO:0000256" key="7">
    <source>
        <dbReference type="ARBA" id="ARBA00023163"/>
    </source>
</evidence>
<dbReference type="CDD" id="cd15512">
    <property type="entry name" value="PHD4_KMT2C_like"/>
    <property type="match status" value="1"/>
</dbReference>
<evidence type="ECO:0000256" key="2">
    <source>
        <dbReference type="ARBA" id="ARBA00022723"/>
    </source>
</evidence>
<feature type="non-terminal residue" evidence="12">
    <location>
        <position position="1"/>
    </location>
</feature>
<evidence type="ECO:0000313" key="13">
    <source>
        <dbReference type="Proteomes" id="UP000681720"/>
    </source>
</evidence>
<evidence type="ECO:0000256" key="6">
    <source>
        <dbReference type="ARBA" id="ARBA00023015"/>
    </source>
</evidence>
<dbReference type="SUPFAM" id="SSF57903">
    <property type="entry name" value="FYVE/PHD zinc finger"/>
    <property type="match status" value="3"/>
</dbReference>
<keyword evidence="7" id="KW-0804">Transcription</keyword>
<name>A0A8S2VSR5_9BILA</name>
<dbReference type="Proteomes" id="UP000681720">
    <property type="component" value="Unassembled WGS sequence"/>
</dbReference>
<evidence type="ECO:0000256" key="3">
    <source>
        <dbReference type="ARBA" id="ARBA00022737"/>
    </source>
</evidence>
<dbReference type="InterPro" id="IPR019786">
    <property type="entry name" value="Zinc_finger_PHD-type_CS"/>
</dbReference>
<dbReference type="GO" id="GO:0042800">
    <property type="term" value="F:histone H3K4 methyltransferase activity"/>
    <property type="evidence" value="ECO:0007669"/>
    <property type="project" value="TreeGrafter"/>
</dbReference>
<comment type="subcellular location">
    <subcellularLocation>
        <location evidence="1">Nucleus</location>
    </subcellularLocation>
</comment>
<evidence type="ECO:0000256" key="9">
    <source>
        <dbReference type="PROSITE-ProRule" id="PRU00146"/>
    </source>
</evidence>
<evidence type="ECO:0000256" key="1">
    <source>
        <dbReference type="ARBA" id="ARBA00004123"/>
    </source>
</evidence>
<dbReference type="InterPro" id="IPR011011">
    <property type="entry name" value="Znf_FYVE_PHD"/>
</dbReference>
<evidence type="ECO:0000256" key="5">
    <source>
        <dbReference type="ARBA" id="ARBA00022833"/>
    </source>
</evidence>
<protein>
    <recommendedName>
        <fullName evidence="11">PHD-type domain-containing protein</fullName>
    </recommendedName>
</protein>
<evidence type="ECO:0000256" key="8">
    <source>
        <dbReference type="ARBA" id="ARBA00023242"/>
    </source>
</evidence>
<dbReference type="EMBL" id="CAJOBJ010058312">
    <property type="protein sequence ID" value="CAF4406838.1"/>
    <property type="molecule type" value="Genomic_DNA"/>
</dbReference>
<gene>
    <name evidence="12" type="ORF">GIL414_LOCUS30420</name>
</gene>
<keyword evidence="8" id="KW-0539">Nucleus</keyword>
<keyword evidence="2" id="KW-0479">Metal-binding</keyword>
<dbReference type="AlphaFoldDB" id="A0A8S2VSR5"/>
<accession>A0A8S2VSR5</accession>
<evidence type="ECO:0000259" key="11">
    <source>
        <dbReference type="PROSITE" id="PS50016"/>
    </source>
</evidence>
<dbReference type="GO" id="GO:0003713">
    <property type="term" value="F:transcription coactivator activity"/>
    <property type="evidence" value="ECO:0007669"/>
    <property type="project" value="TreeGrafter"/>
</dbReference>
<evidence type="ECO:0000256" key="4">
    <source>
        <dbReference type="ARBA" id="ARBA00022771"/>
    </source>
</evidence>
<keyword evidence="4 9" id="KW-0863">Zinc-finger</keyword>
<dbReference type="Gene3D" id="3.30.40.10">
    <property type="entry name" value="Zinc/RING finger domain, C3HC4 (zinc finger)"/>
    <property type="match status" value="3"/>
</dbReference>
<dbReference type="GO" id="GO:0044666">
    <property type="term" value="C:MLL3/4 complex"/>
    <property type="evidence" value="ECO:0007669"/>
    <property type="project" value="TreeGrafter"/>
</dbReference>
<evidence type="ECO:0000256" key="10">
    <source>
        <dbReference type="SAM" id="MobiDB-lite"/>
    </source>
</evidence>
<dbReference type="InterPro" id="IPR001965">
    <property type="entry name" value="Znf_PHD"/>
</dbReference>
<dbReference type="PANTHER" id="PTHR45888:SF6">
    <property type="entry name" value="HL01030P-RELATED"/>
    <property type="match status" value="1"/>
</dbReference>
<keyword evidence="6" id="KW-0805">Transcription regulation</keyword>
<reference evidence="12" key="1">
    <citation type="submission" date="2021-02" db="EMBL/GenBank/DDBJ databases">
        <authorList>
            <person name="Nowell W R."/>
        </authorList>
    </citation>
    <scope>NUCLEOTIDE SEQUENCE</scope>
</reference>
<feature type="domain" description="PHD-type" evidence="11">
    <location>
        <begin position="214"/>
        <end position="268"/>
    </location>
</feature>
<keyword evidence="5" id="KW-0862">Zinc</keyword>
<dbReference type="PROSITE" id="PS01359">
    <property type="entry name" value="ZF_PHD_1"/>
    <property type="match status" value="2"/>
</dbReference>
<dbReference type="InterPro" id="IPR019787">
    <property type="entry name" value="Znf_PHD-finger"/>
</dbReference>
<dbReference type="InterPro" id="IPR013083">
    <property type="entry name" value="Znf_RING/FYVE/PHD"/>
</dbReference>
<dbReference type="Pfam" id="PF00628">
    <property type="entry name" value="PHD"/>
    <property type="match status" value="3"/>
</dbReference>